<evidence type="ECO:0000256" key="4">
    <source>
        <dbReference type="ARBA" id="ARBA00023002"/>
    </source>
</evidence>
<dbReference type="OrthoDB" id="202203at2759"/>
<dbReference type="PRINTS" id="PR00368">
    <property type="entry name" value="FADPNR"/>
</dbReference>
<accession>A0A9W9FUE1</accession>
<dbReference type="InterPro" id="IPR023753">
    <property type="entry name" value="FAD/NAD-binding_dom"/>
</dbReference>
<keyword evidence="3" id="KW-0274">FAD</keyword>
<dbReference type="Gene3D" id="3.50.50.100">
    <property type="match status" value="1"/>
</dbReference>
<dbReference type="GO" id="GO:0005737">
    <property type="term" value="C:cytoplasm"/>
    <property type="evidence" value="ECO:0007669"/>
    <property type="project" value="TreeGrafter"/>
</dbReference>
<gene>
    <name evidence="6" type="ORF">N7456_003290</name>
</gene>
<comment type="similarity">
    <text evidence="1">Belongs to the FAD-dependent oxidoreductase family.</text>
</comment>
<dbReference type="AlphaFoldDB" id="A0A9W9FUE1"/>
<sequence>MASKRVSVVIIGGSHAGLGVSHKLIRQAPEASITLINPSEEYYFNIAAPRFLVKPDSLPSSKYLLNIGETFTQYTENSFTFVKGIAAKIDYLNKTVVVKTSGNSLNERGSKLVAFDYLVIASGSTTPATLGQGSLKLPFKQTAFEDTRKVIFEAQERIQAATRIVIGGAGPLGVELAGELAEATGLKKVITLVSKGDCLLAGSGATETVQRTAESLLGRRNVVILKSITIVQVYQDVESKKWSVTLSDGQTITADEYISRTGVLPNNDFIPKSFLNGEGWVNVDDQLRVVEDKISRNDTYAVGDITSHPYRLLSRVSAQAEVIASNIAATMKRDKRLMVYSAEAQQKMIVVPVGQSTGTGHIGGWTLLGCLVWFFKGKDFLTYKAPKFLLGKE</sequence>
<evidence type="ECO:0000256" key="2">
    <source>
        <dbReference type="ARBA" id="ARBA00022630"/>
    </source>
</evidence>
<feature type="domain" description="FAD/NAD(P)-binding" evidence="5">
    <location>
        <begin position="7"/>
        <end position="309"/>
    </location>
</feature>
<organism evidence="6 7">
    <name type="scientific">Penicillium angulare</name>
    <dbReference type="NCBI Taxonomy" id="116970"/>
    <lineage>
        <taxon>Eukaryota</taxon>
        <taxon>Fungi</taxon>
        <taxon>Dikarya</taxon>
        <taxon>Ascomycota</taxon>
        <taxon>Pezizomycotina</taxon>
        <taxon>Eurotiomycetes</taxon>
        <taxon>Eurotiomycetidae</taxon>
        <taxon>Eurotiales</taxon>
        <taxon>Aspergillaceae</taxon>
        <taxon>Penicillium</taxon>
    </lineage>
</organism>
<reference evidence="6" key="1">
    <citation type="submission" date="2022-11" db="EMBL/GenBank/DDBJ databases">
        <authorList>
            <person name="Petersen C."/>
        </authorList>
    </citation>
    <scope>NUCLEOTIDE SEQUENCE</scope>
    <source>
        <strain evidence="6">IBT 30069</strain>
    </source>
</reference>
<dbReference type="PANTHER" id="PTHR43735">
    <property type="entry name" value="APOPTOSIS-INDUCING FACTOR 1"/>
    <property type="match status" value="1"/>
</dbReference>
<dbReference type="GO" id="GO:0050660">
    <property type="term" value="F:flavin adenine dinucleotide binding"/>
    <property type="evidence" value="ECO:0007669"/>
    <property type="project" value="TreeGrafter"/>
</dbReference>
<comment type="caution">
    <text evidence="6">The sequence shown here is derived from an EMBL/GenBank/DDBJ whole genome shotgun (WGS) entry which is preliminary data.</text>
</comment>
<keyword evidence="4" id="KW-0560">Oxidoreductase</keyword>
<name>A0A9W9FUE1_9EURO</name>
<evidence type="ECO:0000313" key="7">
    <source>
        <dbReference type="Proteomes" id="UP001149165"/>
    </source>
</evidence>
<evidence type="ECO:0000259" key="5">
    <source>
        <dbReference type="Pfam" id="PF07992"/>
    </source>
</evidence>
<dbReference type="SUPFAM" id="SSF51905">
    <property type="entry name" value="FAD/NAD(P)-binding domain"/>
    <property type="match status" value="1"/>
</dbReference>
<reference evidence="6" key="2">
    <citation type="journal article" date="2023" name="IMA Fungus">
        <title>Comparative genomic study of the Penicillium genus elucidates a diverse pangenome and 15 lateral gene transfer events.</title>
        <authorList>
            <person name="Petersen C."/>
            <person name="Sorensen T."/>
            <person name="Nielsen M.R."/>
            <person name="Sondergaard T.E."/>
            <person name="Sorensen J.L."/>
            <person name="Fitzpatrick D.A."/>
            <person name="Frisvad J.C."/>
            <person name="Nielsen K.L."/>
        </authorList>
    </citation>
    <scope>NUCLEOTIDE SEQUENCE</scope>
    <source>
        <strain evidence="6">IBT 30069</strain>
    </source>
</reference>
<proteinExistence type="inferred from homology"/>
<evidence type="ECO:0000313" key="6">
    <source>
        <dbReference type="EMBL" id="KAJ5106615.1"/>
    </source>
</evidence>
<dbReference type="Proteomes" id="UP001149165">
    <property type="component" value="Unassembled WGS sequence"/>
</dbReference>
<dbReference type="EMBL" id="JAPQKH010000003">
    <property type="protein sequence ID" value="KAJ5106615.1"/>
    <property type="molecule type" value="Genomic_DNA"/>
</dbReference>
<keyword evidence="7" id="KW-1185">Reference proteome</keyword>
<dbReference type="InterPro" id="IPR036188">
    <property type="entry name" value="FAD/NAD-bd_sf"/>
</dbReference>
<keyword evidence="2" id="KW-0285">Flavoprotein</keyword>
<dbReference type="GO" id="GO:0004174">
    <property type="term" value="F:electron-transferring-flavoprotein dehydrogenase activity"/>
    <property type="evidence" value="ECO:0007669"/>
    <property type="project" value="TreeGrafter"/>
</dbReference>
<dbReference type="PANTHER" id="PTHR43735:SF3">
    <property type="entry name" value="FERROPTOSIS SUPPRESSOR PROTEIN 1"/>
    <property type="match status" value="1"/>
</dbReference>
<dbReference type="Pfam" id="PF07992">
    <property type="entry name" value="Pyr_redox_2"/>
    <property type="match status" value="1"/>
</dbReference>
<evidence type="ECO:0000256" key="3">
    <source>
        <dbReference type="ARBA" id="ARBA00022827"/>
    </source>
</evidence>
<evidence type="ECO:0000256" key="1">
    <source>
        <dbReference type="ARBA" id="ARBA00006442"/>
    </source>
</evidence>
<protein>
    <recommendedName>
        <fullName evidence="5">FAD/NAD(P)-binding domain-containing protein</fullName>
    </recommendedName>
</protein>